<name>A0A812RZ65_9DINO</name>
<dbReference type="InterPro" id="IPR010610">
    <property type="entry name" value="EryCIII-like_C"/>
</dbReference>
<evidence type="ECO:0000313" key="3">
    <source>
        <dbReference type="EMBL" id="CAE7459150.1"/>
    </source>
</evidence>
<dbReference type="InterPro" id="IPR002213">
    <property type="entry name" value="UDP_glucos_trans"/>
</dbReference>
<dbReference type="OrthoDB" id="429953at2759"/>
<gene>
    <name evidence="3" type="primary">UGT80B1</name>
    <name evidence="3" type="ORF">SNAT2548_LOCUS25455</name>
</gene>
<accession>A0A812RZ65</accession>
<evidence type="ECO:0000259" key="2">
    <source>
        <dbReference type="Pfam" id="PF06722"/>
    </source>
</evidence>
<dbReference type="Proteomes" id="UP000604046">
    <property type="component" value="Unassembled WGS sequence"/>
</dbReference>
<evidence type="ECO:0000256" key="1">
    <source>
        <dbReference type="ARBA" id="ARBA00022679"/>
    </source>
</evidence>
<feature type="domain" description="Erythromycin biosynthesis protein CIII-like C-terminal" evidence="2">
    <location>
        <begin position="103"/>
        <end position="187"/>
    </location>
</feature>
<evidence type="ECO:0000313" key="4">
    <source>
        <dbReference type="Proteomes" id="UP000604046"/>
    </source>
</evidence>
<dbReference type="CDD" id="cd03784">
    <property type="entry name" value="GT1_Gtf-like"/>
    <property type="match status" value="1"/>
</dbReference>
<comment type="caution">
    <text evidence="3">The sequence shown here is derived from an EMBL/GenBank/DDBJ whole genome shotgun (WGS) entry which is preliminary data.</text>
</comment>
<keyword evidence="1" id="KW-0808">Transferase</keyword>
<dbReference type="FunFam" id="3.40.50.2000:FF:000009">
    <property type="entry name" value="Sterol 3-beta-glucosyltransferase UGT80A2"/>
    <property type="match status" value="1"/>
</dbReference>
<dbReference type="EMBL" id="CAJNDS010002394">
    <property type="protein sequence ID" value="CAE7459150.1"/>
    <property type="molecule type" value="Genomic_DNA"/>
</dbReference>
<sequence length="190" mass="20505">MPAITYAFPPHRPMVPDTTEQMGPEFGSDSWPSIESFLSRGEAPVFFGFGSMICQSSKFMTLLSLRALRLTGLRGILCASWSDMSVDLVDGEPDAEDLKAYSQENVLFVKFAPHGALFPRCCAIVHHGGAGTTNASAKSGVPTVILPLSFDQFDHADRVNECGIGVGMKPMMSLEPEEVAKAILCCVESK</sequence>
<dbReference type="PANTHER" id="PTHR48050">
    <property type="entry name" value="STEROL 3-BETA-GLUCOSYLTRANSFERASE"/>
    <property type="match status" value="1"/>
</dbReference>
<organism evidence="3 4">
    <name type="scientific">Symbiodinium natans</name>
    <dbReference type="NCBI Taxonomy" id="878477"/>
    <lineage>
        <taxon>Eukaryota</taxon>
        <taxon>Sar</taxon>
        <taxon>Alveolata</taxon>
        <taxon>Dinophyceae</taxon>
        <taxon>Suessiales</taxon>
        <taxon>Symbiodiniaceae</taxon>
        <taxon>Symbiodinium</taxon>
    </lineage>
</organism>
<dbReference type="PANTHER" id="PTHR48050:SF13">
    <property type="entry name" value="STEROL 3-BETA-GLUCOSYLTRANSFERASE UGT80A2"/>
    <property type="match status" value="1"/>
</dbReference>
<dbReference type="AlphaFoldDB" id="A0A812RZ65"/>
<feature type="non-terminal residue" evidence="3">
    <location>
        <position position="190"/>
    </location>
</feature>
<reference evidence="3" key="1">
    <citation type="submission" date="2021-02" db="EMBL/GenBank/DDBJ databases">
        <authorList>
            <person name="Dougan E. K."/>
            <person name="Rhodes N."/>
            <person name="Thang M."/>
            <person name="Chan C."/>
        </authorList>
    </citation>
    <scope>NUCLEOTIDE SEQUENCE</scope>
</reference>
<dbReference type="GO" id="GO:0016906">
    <property type="term" value="F:sterol 3-beta-glucosyltransferase activity"/>
    <property type="evidence" value="ECO:0007669"/>
    <property type="project" value="UniProtKB-ARBA"/>
</dbReference>
<keyword evidence="4" id="KW-1185">Reference proteome</keyword>
<proteinExistence type="predicted"/>
<dbReference type="Gene3D" id="3.40.50.2000">
    <property type="entry name" value="Glycogen Phosphorylase B"/>
    <property type="match status" value="1"/>
</dbReference>
<dbReference type="SUPFAM" id="SSF53756">
    <property type="entry name" value="UDP-Glycosyltransferase/glycogen phosphorylase"/>
    <property type="match status" value="1"/>
</dbReference>
<protein>
    <submittedName>
        <fullName evidence="3">UGT80B1 protein</fullName>
    </submittedName>
</protein>
<dbReference type="Pfam" id="PF06722">
    <property type="entry name" value="EryCIII-like_C"/>
    <property type="match status" value="1"/>
</dbReference>
<dbReference type="InterPro" id="IPR050426">
    <property type="entry name" value="Glycosyltransferase_28"/>
</dbReference>